<dbReference type="GO" id="GO:0005524">
    <property type="term" value="F:ATP binding"/>
    <property type="evidence" value="ECO:0007669"/>
    <property type="project" value="UniProtKB-UniRule"/>
</dbReference>
<dbReference type="EMBL" id="BFEA01000108">
    <property type="protein sequence ID" value="GBG68978.1"/>
    <property type="molecule type" value="Genomic_DNA"/>
</dbReference>
<dbReference type="PROSITE" id="PS50011">
    <property type="entry name" value="PROTEIN_KINASE_DOM"/>
    <property type="match status" value="1"/>
</dbReference>
<comment type="catalytic activity">
    <reaction evidence="11">
        <text>L-seryl-[protein] + ATP = O-phospho-L-seryl-[protein] + ADP + H(+)</text>
        <dbReference type="Rhea" id="RHEA:17989"/>
        <dbReference type="Rhea" id="RHEA-COMP:9863"/>
        <dbReference type="Rhea" id="RHEA-COMP:11604"/>
        <dbReference type="ChEBI" id="CHEBI:15378"/>
        <dbReference type="ChEBI" id="CHEBI:29999"/>
        <dbReference type="ChEBI" id="CHEBI:30616"/>
        <dbReference type="ChEBI" id="CHEBI:83421"/>
        <dbReference type="ChEBI" id="CHEBI:456216"/>
        <dbReference type="EC" id="2.7.11.1"/>
    </reaction>
</comment>
<dbReference type="OMA" id="DENAIMW"/>
<dbReference type="GO" id="GO:0016020">
    <property type="term" value="C:membrane"/>
    <property type="evidence" value="ECO:0007669"/>
    <property type="project" value="UniProtKB-SubCell"/>
</dbReference>
<evidence type="ECO:0000256" key="11">
    <source>
        <dbReference type="ARBA" id="ARBA00048679"/>
    </source>
</evidence>
<comment type="subcellular location">
    <subcellularLocation>
        <location evidence="1">Membrane</location>
        <topology evidence="1">Single-pass membrane protein</topology>
    </subcellularLocation>
</comment>
<dbReference type="InterPro" id="IPR011009">
    <property type="entry name" value="Kinase-like_dom_sf"/>
</dbReference>
<dbReference type="InterPro" id="IPR000719">
    <property type="entry name" value="Prot_kinase_dom"/>
</dbReference>
<sequence>MRTSASSMIPRGVATTMTWGGWRRGTYRRWRLCQTRSLSVFRILFAFLLIEFVLYETGPLSDRGVYAADEQLVSLRINCGSSNPVTWKGVGWGADRFFLGGVSMVGNVPLLSHSHPLSSYREFSADDDPDNFYKVPVRPGKYYVVRLWFATLWQDPLLFNVILGDVIAGSVELGGARETVSLVNPPAAGISDEVVEEYRLFAAEPFLRIGVKTSTELNRRGRINAIEILPMLDDHILLFQQGGEIGRDVILRTEARVNCGSVVDDNDSKHGGSESEWDLDDGYFKAVDGSSVISCAGLPVSGMNRSGWLKSEVLKTARASTSNLLYTLPVRPALQYYIQLHFGHILSSETGEQEHVFDVHVDGSLHRKGVHPVSEPVVYIVRPELSSKGNISIELQPVKGAAFISGIEVYGEIPTMGRTASADVAAFVELQKAFADALRGDSLQQRDPCISPSAPGFICSYEPRRRPRILGINFTGSWLFGSIPPAIGQLHNAEQIFLGSNGFKGVIPMELEALKAARVIDLSNNLLSGSIPAWLARLPALEILRLDSNNFTGEVPSVLIKKLGSNFTCAGNPQLCESPPCEGQRSDRQKPGASANEANDANNKVAAEAKSPTEHSKLQQPVQEHGWISSRRRLLENGMGAGAAVGVKHGPNVAIALVVSVIASVGALAFSMVLCFFFKKGRSPGKNPGGATPPSGVSNVEKPMMSPALPKPVELHGPVRRFDYKEIKKLTAGFSDPIGRGSFGYVYRGQLPESSSEVAVKVRSDVIGEFSAEFQKEVEVLSGVRHKNLVKLIGYCTEKVQAILLEYLPNGSLYEYLHGKRKGQHLSWSKRLQIAQGAAYGIEYLHTQVRPMIIHRDVKSANILLDDKFEAKVTDFGYARVVMDDVTHVMTITEVQGSTGYLDPEYYNLSLLSEKSDVYSFGVVLLEILTGREPIFPAESGGKVALPDWARPFLNDRDIDFVVDPRLNAEHLDLNSLWEVADCAMLCCEPHGCNRPRIGDVARCLERASEFHVEALRASQQRGR</sequence>
<evidence type="ECO:0000256" key="4">
    <source>
        <dbReference type="ARBA" id="ARBA00022614"/>
    </source>
</evidence>
<evidence type="ECO:0000256" key="3">
    <source>
        <dbReference type="ARBA" id="ARBA00022527"/>
    </source>
</evidence>
<dbReference type="EC" id="2.7.11.1" evidence="2"/>
<dbReference type="Gene3D" id="1.10.510.10">
    <property type="entry name" value="Transferase(Phosphotransferase) domain 1"/>
    <property type="match status" value="1"/>
</dbReference>
<dbReference type="FunFam" id="1.10.510.10:FF:000146">
    <property type="entry name" value="LRR receptor-like serine/threonine-protein kinase IOS1"/>
    <property type="match status" value="1"/>
</dbReference>
<evidence type="ECO:0000256" key="9">
    <source>
        <dbReference type="ARBA" id="ARBA00022840"/>
    </source>
</evidence>
<evidence type="ECO:0000256" key="13">
    <source>
        <dbReference type="SAM" id="MobiDB-lite"/>
    </source>
</evidence>
<evidence type="ECO:0000313" key="16">
    <source>
        <dbReference type="EMBL" id="GBG68978.1"/>
    </source>
</evidence>
<proteinExistence type="predicted"/>
<dbReference type="InterPro" id="IPR032675">
    <property type="entry name" value="LRR_dom_sf"/>
</dbReference>
<protein>
    <recommendedName>
        <fullName evidence="2">non-specific serine/threonine protein kinase</fullName>
        <ecNumber evidence="2">2.7.11.1</ecNumber>
    </recommendedName>
</protein>
<evidence type="ECO:0000256" key="10">
    <source>
        <dbReference type="ARBA" id="ARBA00047899"/>
    </source>
</evidence>
<evidence type="ECO:0000256" key="7">
    <source>
        <dbReference type="ARBA" id="ARBA00022741"/>
    </source>
</evidence>
<comment type="caution">
    <text evidence="16">The sequence shown here is derived from an EMBL/GenBank/DDBJ whole genome shotgun (WGS) entry which is preliminary data.</text>
</comment>
<evidence type="ECO:0000256" key="14">
    <source>
        <dbReference type="SAM" id="Phobius"/>
    </source>
</evidence>
<dbReference type="InterPro" id="IPR024788">
    <property type="entry name" value="Malectin-like_Carb-bd_dom"/>
</dbReference>
<keyword evidence="3" id="KW-0723">Serine/threonine-protein kinase</keyword>
<dbReference type="SUPFAM" id="SSF56112">
    <property type="entry name" value="Protein kinase-like (PK-like)"/>
    <property type="match status" value="1"/>
</dbReference>
<feature type="transmembrane region" description="Helical" evidence="14">
    <location>
        <begin position="38"/>
        <end position="55"/>
    </location>
</feature>
<dbReference type="SMART" id="SM00220">
    <property type="entry name" value="S_TKc"/>
    <property type="match status" value="1"/>
</dbReference>
<dbReference type="GO" id="GO:0004674">
    <property type="term" value="F:protein serine/threonine kinase activity"/>
    <property type="evidence" value="ECO:0007669"/>
    <property type="project" value="UniProtKB-KW"/>
</dbReference>
<dbReference type="Proteomes" id="UP000265515">
    <property type="component" value="Unassembled WGS sequence"/>
</dbReference>
<dbReference type="OrthoDB" id="4062651at2759"/>
<reference evidence="16 17" key="1">
    <citation type="journal article" date="2018" name="Cell">
        <title>The Chara Genome: Secondary Complexity and Implications for Plant Terrestrialization.</title>
        <authorList>
            <person name="Nishiyama T."/>
            <person name="Sakayama H."/>
            <person name="Vries J.D."/>
            <person name="Buschmann H."/>
            <person name="Saint-Marcoux D."/>
            <person name="Ullrich K.K."/>
            <person name="Haas F.B."/>
            <person name="Vanderstraeten L."/>
            <person name="Becker D."/>
            <person name="Lang D."/>
            <person name="Vosolsobe S."/>
            <person name="Rombauts S."/>
            <person name="Wilhelmsson P.K.I."/>
            <person name="Janitza P."/>
            <person name="Kern R."/>
            <person name="Heyl A."/>
            <person name="Rumpler F."/>
            <person name="Villalobos L.I.A.C."/>
            <person name="Clay J.M."/>
            <person name="Skokan R."/>
            <person name="Toyoda A."/>
            <person name="Suzuki Y."/>
            <person name="Kagoshima H."/>
            <person name="Schijlen E."/>
            <person name="Tajeshwar N."/>
            <person name="Catarino B."/>
            <person name="Hetherington A.J."/>
            <person name="Saltykova A."/>
            <person name="Bonnot C."/>
            <person name="Breuninger H."/>
            <person name="Symeonidi A."/>
            <person name="Radhakrishnan G.V."/>
            <person name="Van Nieuwerburgh F."/>
            <person name="Deforce D."/>
            <person name="Chang C."/>
            <person name="Karol K.G."/>
            <person name="Hedrich R."/>
            <person name="Ulvskov P."/>
            <person name="Glockner G."/>
            <person name="Delwiche C.F."/>
            <person name="Petrasek J."/>
            <person name="Van de Peer Y."/>
            <person name="Friml J."/>
            <person name="Beilby M."/>
            <person name="Dolan L."/>
            <person name="Kohara Y."/>
            <person name="Sugano S."/>
            <person name="Fujiyama A."/>
            <person name="Delaux P.-M."/>
            <person name="Quint M."/>
            <person name="TheiBen G."/>
            <person name="Hagemann M."/>
            <person name="Harholt J."/>
            <person name="Dunand C."/>
            <person name="Zachgo S."/>
            <person name="Langdale J."/>
            <person name="Maumus F."/>
            <person name="Straeten D.V.D."/>
            <person name="Gould S.B."/>
            <person name="Rensing S.A."/>
        </authorList>
    </citation>
    <scope>NUCLEOTIDE SEQUENCE [LARGE SCALE GENOMIC DNA]</scope>
    <source>
        <strain evidence="16 17">S276</strain>
    </source>
</reference>
<dbReference type="STRING" id="69332.A0A388KG38"/>
<evidence type="ECO:0000256" key="6">
    <source>
        <dbReference type="ARBA" id="ARBA00022737"/>
    </source>
</evidence>
<dbReference type="Pfam" id="PF07714">
    <property type="entry name" value="PK_Tyr_Ser-Thr"/>
    <property type="match status" value="1"/>
</dbReference>
<keyword evidence="14" id="KW-1133">Transmembrane helix</keyword>
<dbReference type="Gramene" id="GBG68978">
    <property type="protein sequence ID" value="GBG68978"/>
    <property type="gene ID" value="CBR_g3677"/>
</dbReference>
<dbReference type="PANTHER" id="PTHR45631">
    <property type="entry name" value="OS07G0107800 PROTEIN-RELATED"/>
    <property type="match status" value="1"/>
</dbReference>
<dbReference type="Pfam" id="PF00560">
    <property type="entry name" value="LRR_1"/>
    <property type="match status" value="1"/>
</dbReference>
<dbReference type="SUPFAM" id="SSF52058">
    <property type="entry name" value="L domain-like"/>
    <property type="match status" value="1"/>
</dbReference>
<dbReference type="Gene3D" id="2.60.120.430">
    <property type="entry name" value="Galactose-binding lectin"/>
    <property type="match status" value="2"/>
</dbReference>
<evidence type="ECO:0000259" key="15">
    <source>
        <dbReference type="PROSITE" id="PS50011"/>
    </source>
</evidence>
<name>A0A388KG38_CHABU</name>
<keyword evidence="4" id="KW-0433">Leucine-rich repeat</keyword>
<keyword evidence="14" id="KW-0472">Membrane</keyword>
<evidence type="ECO:0000313" key="17">
    <source>
        <dbReference type="Proteomes" id="UP000265515"/>
    </source>
</evidence>
<feature type="binding site" evidence="12">
    <location>
        <position position="761"/>
    </location>
    <ligand>
        <name>ATP</name>
        <dbReference type="ChEBI" id="CHEBI:30616"/>
    </ligand>
</feature>
<evidence type="ECO:0000256" key="5">
    <source>
        <dbReference type="ARBA" id="ARBA00022679"/>
    </source>
</evidence>
<keyword evidence="8" id="KW-0418">Kinase</keyword>
<gene>
    <name evidence="16" type="ORF">CBR_g3677</name>
</gene>
<evidence type="ECO:0000256" key="12">
    <source>
        <dbReference type="PROSITE-ProRule" id="PRU10141"/>
    </source>
</evidence>
<dbReference type="InterPro" id="IPR001611">
    <property type="entry name" value="Leu-rich_rpt"/>
</dbReference>
<keyword evidence="17" id="KW-1185">Reference proteome</keyword>
<dbReference type="PROSITE" id="PS00108">
    <property type="entry name" value="PROTEIN_KINASE_ST"/>
    <property type="match status" value="1"/>
</dbReference>
<evidence type="ECO:0000256" key="1">
    <source>
        <dbReference type="ARBA" id="ARBA00004167"/>
    </source>
</evidence>
<evidence type="ECO:0000256" key="8">
    <source>
        <dbReference type="ARBA" id="ARBA00022777"/>
    </source>
</evidence>
<dbReference type="Gene3D" id="3.30.200.20">
    <property type="entry name" value="Phosphorylase Kinase, domain 1"/>
    <property type="match status" value="1"/>
</dbReference>
<keyword evidence="14" id="KW-0812">Transmembrane</keyword>
<dbReference type="Gene3D" id="3.80.10.10">
    <property type="entry name" value="Ribonuclease Inhibitor"/>
    <property type="match status" value="1"/>
</dbReference>
<dbReference type="InterPro" id="IPR008271">
    <property type="entry name" value="Ser/Thr_kinase_AS"/>
</dbReference>
<keyword evidence="5" id="KW-0808">Transferase</keyword>
<organism evidence="16 17">
    <name type="scientific">Chara braunii</name>
    <name type="common">Braun's stonewort</name>
    <dbReference type="NCBI Taxonomy" id="69332"/>
    <lineage>
        <taxon>Eukaryota</taxon>
        <taxon>Viridiplantae</taxon>
        <taxon>Streptophyta</taxon>
        <taxon>Charophyceae</taxon>
        <taxon>Charales</taxon>
        <taxon>Characeae</taxon>
        <taxon>Chara</taxon>
    </lineage>
</organism>
<dbReference type="Pfam" id="PF12819">
    <property type="entry name" value="Malectin_like"/>
    <property type="match status" value="1"/>
</dbReference>
<dbReference type="AlphaFoldDB" id="A0A388KG38"/>
<keyword evidence="6" id="KW-0677">Repeat</keyword>
<dbReference type="InterPro" id="IPR017441">
    <property type="entry name" value="Protein_kinase_ATP_BS"/>
</dbReference>
<keyword evidence="9 12" id="KW-0067">ATP-binding</keyword>
<accession>A0A388KG38</accession>
<keyword evidence="7 12" id="KW-0547">Nucleotide-binding</keyword>
<dbReference type="InterPro" id="IPR001245">
    <property type="entry name" value="Ser-Thr/Tyr_kinase_cat_dom"/>
</dbReference>
<feature type="region of interest" description="Disordered" evidence="13">
    <location>
        <begin position="578"/>
        <end position="625"/>
    </location>
</feature>
<feature type="transmembrane region" description="Helical" evidence="14">
    <location>
        <begin position="653"/>
        <end position="678"/>
    </location>
</feature>
<feature type="domain" description="Protein kinase" evidence="15">
    <location>
        <begin position="732"/>
        <end position="1012"/>
    </location>
</feature>
<dbReference type="PROSITE" id="PS00107">
    <property type="entry name" value="PROTEIN_KINASE_ATP"/>
    <property type="match status" value="1"/>
</dbReference>
<evidence type="ECO:0000256" key="2">
    <source>
        <dbReference type="ARBA" id="ARBA00012513"/>
    </source>
</evidence>
<comment type="catalytic activity">
    <reaction evidence="10">
        <text>L-threonyl-[protein] + ATP = O-phospho-L-threonyl-[protein] + ADP + H(+)</text>
        <dbReference type="Rhea" id="RHEA:46608"/>
        <dbReference type="Rhea" id="RHEA-COMP:11060"/>
        <dbReference type="Rhea" id="RHEA-COMP:11605"/>
        <dbReference type="ChEBI" id="CHEBI:15378"/>
        <dbReference type="ChEBI" id="CHEBI:30013"/>
        <dbReference type="ChEBI" id="CHEBI:30616"/>
        <dbReference type="ChEBI" id="CHEBI:61977"/>
        <dbReference type="ChEBI" id="CHEBI:456216"/>
        <dbReference type="EC" id="2.7.11.1"/>
    </reaction>
</comment>